<keyword evidence="7" id="KW-1185">Reference proteome</keyword>
<dbReference type="Gene3D" id="3.90.960.10">
    <property type="entry name" value="YbaK/aminoacyl-tRNA synthetase-associated domain"/>
    <property type="match status" value="1"/>
</dbReference>
<dbReference type="SUPFAM" id="SSF55826">
    <property type="entry name" value="YbaK/ProRS associated domain"/>
    <property type="match status" value="1"/>
</dbReference>
<dbReference type="Proteomes" id="UP000439752">
    <property type="component" value="Unassembled WGS sequence"/>
</dbReference>
<evidence type="ECO:0000259" key="5">
    <source>
        <dbReference type="Pfam" id="PF04073"/>
    </source>
</evidence>
<dbReference type="PANTHER" id="PTHR30411:SF0">
    <property type="entry name" value="CYS-TRNA(PRO)_CYS-TRNA(CYS) DEACYLASE YBAK"/>
    <property type="match status" value="1"/>
</dbReference>
<comment type="similarity">
    <text evidence="1 4">Belongs to the prolyl-tRNA editing family. YbaK/EbsC subfamily.</text>
</comment>
<dbReference type="SMR" id="A0A653I3E4"/>
<dbReference type="InterPro" id="IPR007214">
    <property type="entry name" value="YbaK/aa-tRNA-synth-assoc-dom"/>
</dbReference>
<dbReference type="Pfam" id="PF04073">
    <property type="entry name" value="tRNA_edit"/>
    <property type="match status" value="1"/>
</dbReference>
<keyword evidence="2 4" id="KW-0648">Protein biosynthesis</keyword>
<dbReference type="GO" id="GO:0006412">
    <property type="term" value="P:translation"/>
    <property type="evidence" value="ECO:0007669"/>
    <property type="project" value="UniProtKB-KW"/>
</dbReference>
<evidence type="ECO:0000313" key="6">
    <source>
        <dbReference type="EMBL" id="VWX33195.1"/>
    </source>
</evidence>
<name>A0A653I3E4_9BACL</name>
<keyword evidence="3 4" id="KW-0456">Lyase</keyword>
<proteinExistence type="inferred from homology"/>
<evidence type="ECO:0000256" key="1">
    <source>
        <dbReference type="ARBA" id="ARBA00009798"/>
    </source>
</evidence>
<dbReference type="InterPro" id="IPR004369">
    <property type="entry name" value="Prolyl-tRNA_editing_YbaK/EbsC"/>
</dbReference>
<gene>
    <name evidence="6" type="ORF">EXIGUO9Y_110005</name>
</gene>
<dbReference type="AlphaFoldDB" id="A0A653I3E4"/>
<sequence length="155" mass="16925">MSKTNAERLLKQSNVSFESISYPVDLSDLSAQAVSEKIKFPLSSVFKTLVLEDDQKNYLFAVISGEEEVNLKAVARASAAKKVSLVPMKVLESLTGYVRGGVSPIGAKKAFPVFLSDRAIGQPFIIISAGKRGQQIKLSPDDLLEFTSGILYRNR</sequence>
<dbReference type="EMBL" id="CABWKQ010000003">
    <property type="protein sequence ID" value="VWX33195.1"/>
    <property type="molecule type" value="Genomic_DNA"/>
</dbReference>
<dbReference type="InterPro" id="IPR036754">
    <property type="entry name" value="YbaK/aa-tRNA-synt-asso_dom_sf"/>
</dbReference>
<protein>
    <recommendedName>
        <fullName evidence="4">Cys-tRNA(Pro)/Cys-tRNA(Cys) deacylase</fullName>
        <ecNumber evidence="4">4.2.-.-</ecNumber>
    </recommendedName>
</protein>
<reference evidence="6 7" key="1">
    <citation type="submission" date="2019-10" db="EMBL/GenBank/DDBJ databases">
        <authorList>
            <person name="Karimi E."/>
        </authorList>
    </citation>
    <scope>NUCLEOTIDE SEQUENCE [LARGE SCALE GENOMIC DNA]</scope>
    <source>
        <strain evidence="6">Exiguobacterium sp. 9Y</strain>
    </source>
</reference>
<accession>A0A653I3E4</accession>
<evidence type="ECO:0000313" key="7">
    <source>
        <dbReference type="Proteomes" id="UP000439752"/>
    </source>
</evidence>
<evidence type="ECO:0000256" key="2">
    <source>
        <dbReference type="ARBA" id="ARBA00022917"/>
    </source>
</evidence>
<dbReference type="NCBIfam" id="TIGR00011">
    <property type="entry name" value="YbaK_EbsC"/>
    <property type="match status" value="1"/>
</dbReference>
<dbReference type="GO" id="GO:0016829">
    <property type="term" value="F:lyase activity"/>
    <property type="evidence" value="ECO:0007669"/>
    <property type="project" value="UniProtKB-KW"/>
</dbReference>
<dbReference type="CDD" id="cd00002">
    <property type="entry name" value="YbaK_deacylase"/>
    <property type="match status" value="1"/>
</dbReference>
<dbReference type="PANTHER" id="PTHR30411">
    <property type="entry name" value="CYTOPLASMIC PROTEIN"/>
    <property type="match status" value="1"/>
</dbReference>
<feature type="domain" description="YbaK/aminoacyl-tRNA synthetase-associated" evidence="5">
    <location>
        <begin position="30"/>
        <end position="146"/>
    </location>
</feature>
<dbReference type="RefSeq" id="WP_159172697.1">
    <property type="nucleotide sequence ID" value="NZ_LR732308.1"/>
</dbReference>
<dbReference type="EC" id="4.2.-.-" evidence="4"/>
<dbReference type="GO" id="GO:0002161">
    <property type="term" value="F:aminoacyl-tRNA deacylase activity"/>
    <property type="evidence" value="ECO:0007669"/>
    <property type="project" value="InterPro"/>
</dbReference>
<evidence type="ECO:0000256" key="3">
    <source>
        <dbReference type="ARBA" id="ARBA00023239"/>
    </source>
</evidence>
<organism evidence="6 7">
    <name type="scientific">Exiguobacterium oxidotolerans</name>
    <dbReference type="NCBI Taxonomy" id="223958"/>
    <lineage>
        <taxon>Bacteria</taxon>
        <taxon>Bacillati</taxon>
        <taxon>Bacillota</taxon>
        <taxon>Bacilli</taxon>
        <taxon>Bacillales</taxon>
        <taxon>Bacillales Family XII. Incertae Sedis</taxon>
        <taxon>Exiguobacterium</taxon>
    </lineage>
</organism>
<evidence type="ECO:0000256" key="4">
    <source>
        <dbReference type="PIRNR" id="PIRNR006181"/>
    </source>
</evidence>
<dbReference type="PIRSF" id="PIRSF006181">
    <property type="entry name" value="EbsC_YbaK"/>
    <property type="match status" value="1"/>
</dbReference>